<dbReference type="Proteomes" id="UP000664859">
    <property type="component" value="Unassembled WGS sequence"/>
</dbReference>
<name>A0A835Z3M1_9STRA</name>
<evidence type="ECO:0000313" key="1">
    <source>
        <dbReference type="EMBL" id="KAG5182479.1"/>
    </source>
</evidence>
<evidence type="ECO:0000313" key="2">
    <source>
        <dbReference type="Proteomes" id="UP000664859"/>
    </source>
</evidence>
<proteinExistence type="predicted"/>
<protein>
    <submittedName>
        <fullName evidence="1">Uncharacterized protein</fullName>
    </submittedName>
</protein>
<reference evidence="1" key="1">
    <citation type="submission" date="2021-02" db="EMBL/GenBank/DDBJ databases">
        <title>First Annotated Genome of the Yellow-green Alga Tribonema minus.</title>
        <authorList>
            <person name="Mahan K.M."/>
        </authorList>
    </citation>
    <scope>NUCLEOTIDE SEQUENCE</scope>
    <source>
        <strain evidence="1">UTEX B ZZ1240</strain>
    </source>
</reference>
<dbReference type="AlphaFoldDB" id="A0A835Z3M1"/>
<comment type="caution">
    <text evidence="1">The sequence shown here is derived from an EMBL/GenBank/DDBJ whole genome shotgun (WGS) entry which is preliminary data.</text>
</comment>
<dbReference type="EMBL" id="JAFCMP010000246">
    <property type="protein sequence ID" value="KAG5182479.1"/>
    <property type="molecule type" value="Genomic_DNA"/>
</dbReference>
<organism evidence="1 2">
    <name type="scientific">Tribonema minus</name>
    <dbReference type="NCBI Taxonomy" id="303371"/>
    <lineage>
        <taxon>Eukaryota</taxon>
        <taxon>Sar</taxon>
        <taxon>Stramenopiles</taxon>
        <taxon>Ochrophyta</taxon>
        <taxon>PX clade</taxon>
        <taxon>Xanthophyceae</taxon>
        <taxon>Tribonematales</taxon>
        <taxon>Tribonemataceae</taxon>
        <taxon>Tribonema</taxon>
    </lineage>
</organism>
<accession>A0A835Z3M1</accession>
<sequence length="235" mass="26883">MIRLINVAHYLSWMDLCKYYSWRELLERGLLTEEEIAALKANRASKKYRMPMVWALEEVAAYAVRKQEALDDWLTTPQEKRVGSKPHVVNEYLMTRIIGIGTEDAVTETSNQAWWIGGYLMVVLSYLSVFDVAIRLREPFGRDAGLDIDPLVYVESTMKNHLAVHELPTMLESEQTCKPAFDMFASLRCASPEEGGGGDFKPPARGPSYVSTYKYPVHPEMREMLQARLPRDDSE</sequence>
<gene>
    <name evidence="1" type="ORF">JKP88DRAFT_319207</name>
</gene>
<keyword evidence="2" id="KW-1185">Reference proteome</keyword>